<gene>
    <name evidence="1" type="ORF">LCGC14_0909400</name>
</gene>
<organism evidence="1">
    <name type="scientific">marine sediment metagenome</name>
    <dbReference type="NCBI Taxonomy" id="412755"/>
    <lineage>
        <taxon>unclassified sequences</taxon>
        <taxon>metagenomes</taxon>
        <taxon>ecological metagenomes</taxon>
    </lineage>
</organism>
<protein>
    <submittedName>
        <fullName evidence="1">Uncharacterized protein</fullName>
    </submittedName>
</protein>
<name>A0A0F9S0X8_9ZZZZ</name>
<dbReference type="AlphaFoldDB" id="A0A0F9S0X8"/>
<sequence>MTKQIITQMCPNPKKIIDEQLRRQVDIWISTQLLVPVFQQVTQQTRQPIQRFSPFGAAI</sequence>
<dbReference type="EMBL" id="LAZR01003012">
    <property type="protein sequence ID" value="KKN23018.1"/>
    <property type="molecule type" value="Genomic_DNA"/>
</dbReference>
<comment type="caution">
    <text evidence="1">The sequence shown here is derived from an EMBL/GenBank/DDBJ whole genome shotgun (WGS) entry which is preliminary data.</text>
</comment>
<accession>A0A0F9S0X8</accession>
<reference evidence="1" key="1">
    <citation type="journal article" date="2015" name="Nature">
        <title>Complex archaea that bridge the gap between prokaryotes and eukaryotes.</title>
        <authorList>
            <person name="Spang A."/>
            <person name="Saw J.H."/>
            <person name="Jorgensen S.L."/>
            <person name="Zaremba-Niedzwiedzka K."/>
            <person name="Martijn J."/>
            <person name="Lind A.E."/>
            <person name="van Eijk R."/>
            <person name="Schleper C."/>
            <person name="Guy L."/>
            <person name="Ettema T.J."/>
        </authorList>
    </citation>
    <scope>NUCLEOTIDE SEQUENCE</scope>
</reference>
<proteinExistence type="predicted"/>
<evidence type="ECO:0000313" key="1">
    <source>
        <dbReference type="EMBL" id="KKN23018.1"/>
    </source>
</evidence>